<gene>
    <name evidence="1" type="ORF">NK125_01095</name>
</gene>
<name>A0ABT1E591_9FIRM</name>
<comment type="caution">
    <text evidence="1">The sequence shown here is derived from an EMBL/GenBank/DDBJ whole genome shotgun (WGS) entry which is preliminary data.</text>
</comment>
<sequence length="316" mass="36324">MFNQFAKEVEERLQAHFETNGLDVQVQLNSVLKVNDVNRQGIIIKPEDSKVAPIIYLEEFYEDVQDGSKDMDRVIDELVGIYEENRAMRGQIHLENIFSFNQIKNELTLCVVNTAKNQEMLNEIPYVEMDDLSAFCRIPMINSEEQRGFMKVTYELLDAWNVDFNEVYDMAISNTHNFNDFRLYSMEDIIGEMMGNGAPQNLLNKEMHENEGMFVLTNEPKVNGATALLRPDIMEQVSAVLGGDYYILPSSLHETICIRKEGAPPAAELGEMVREINATQVDVEDRLSDHIYAYDSREKKLHSVRESFLPLKEHSL</sequence>
<keyword evidence="2" id="KW-1185">Reference proteome</keyword>
<dbReference type="RefSeq" id="WP_262064792.1">
    <property type="nucleotide sequence ID" value="NZ_JAMXOD010000001.1"/>
</dbReference>
<organism evidence="1 2">
    <name type="scientific">Aequitasia blattaphilus</name>
    <dbReference type="NCBI Taxonomy" id="2949332"/>
    <lineage>
        <taxon>Bacteria</taxon>
        <taxon>Bacillati</taxon>
        <taxon>Bacillota</taxon>
        <taxon>Clostridia</taxon>
        <taxon>Lachnospirales</taxon>
        <taxon>Lachnospiraceae</taxon>
        <taxon>Aequitasia</taxon>
    </lineage>
</organism>
<dbReference type="InterPro" id="IPR043743">
    <property type="entry name" value="DUF5688"/>
</dbReference>
<reference evidence="1 2" key="1">
    <citation type="journal article" date="2022" name="Genome Biol. Evol.">
        <title>Host diet, physiology and behaviors set the stage for Lachnospiraceae cladogenesis.</title>
        <authorList>
            <person name="Vera-Ponce De Leon A."/>
            <person name="Schneider M."/>
            <person name="Jahnes B.C."/>
            <person name="Sadowski V."/>
            <person name="Camuy-Velez L.A."/>
            <person name="Duan J."/>
            <person name="Sabree Z.L."/>
        </authorList>
    </citation>
    <scope>NUCLEOTIDE SEQUENCE [LARGE SCALE GENOMIC DNA]</scope>
    <source>
        <strain evidence="1 2">PAL113</strain>
    </source>
</reference>
<proteinExistence type="predicted"/>
<dbReference type="Proteomes" id="UP001523566">
    <property type="component" value="Unassembled WGS sequence"/>
</dbReference>
<protein>
    <submittedName>
        <fullName evidence="1">DUF5688 family protein</fullName>
    </submittedName>
</protein>
<accession>A0ABT1E591</accession>
<dbReference type="EMBL" id="JAMZFW010000001">
    <property type="protein sequence ID" value="MCP1101007.1"/>
    <property type="molecule type" value="Genomic_DNA"/>
</dbReference>
<evidence type="ECO:0000313" key="1">
    <source>
        <dbReference type="EMBL" id="MCP1101007.1"/>
    </source>
</evidence>
<dbReference type="Pfam" id="PF18941">
    <property type="entry name" value="DUF5688"/>
    <property type="match status" value="1"/>
</dbReference>
<evidence type="ECO:0000313" key="2">
    <source>
        <dbReference type="Proteomes" id="UP001523566"/>
    </source>
</evidence>